<dbReference type="SUPFAM" id="SSF52540">
    <property type="entry name" value="P-loop containing nucleoside triphosphate hydrolases"/>
    <property type="match status" value="1"/>
</dbReference>
<dbReference type="RefSeq" id="WP_072999753.1">
    <property type="nucleotide sequence ID" value="NZ_FRAM01000004.1"/>
</dbReference>
<keyword evidence="3" id="KW-1185">Reference proteome</keyword>
<name>A0A1M6U3B2_9FLAO</name>
<dbReference type="InterPro" id="IPR050678">
    <property type="entry name" value="DNA_Partitioning_ATPase"/>
</dbReference>
<sequence length="340" mass="38026">MKYTFWNNKGGTGKTSLCFQTIAEYAISNPTQKILCVDLCPQANLTELMLGGLLNNGSSRLTELWDEPIRRSIGGYFQVRLSTPYNIPAININNYIAKVNDYNINIPENLDIIAGDRIIELQANSISALSITQIPGVDTYVKVVSWLRDLFDSIESENEYDVIFIDTNPSFAIYTQIAITATERLIVPVMADDSSRRALSNVFSLIYGINLPSSIYNDYAYNTKITSGGLELPKIHLVVKNRLTQYMGPASAYYSVLTSIDEDIQNIIDHYPEIFTFDSLADGISNVRDFQTTGVVSFAKAVPFTKLSVGRHNIFGTETQVRQDYLNNCIIAMESITEKL</sequence>
<proteinExistence type="predicted"/>
<dbReference type="EMBL" id="FRAM01000004">
    <property type="protein sequence ID" value="SHK63772.1"/>
    <property type="molecule type" value="Genomic_DNA"/>
</dbReference>
<reference evidence="3" key="1">
    <citation type="submission" date="2016-11" db="EMBL/GenBank/DDBJ databases">
        <authorList>
            <person name="Varghese N."/>
            <person name="Submissions S."/>
        </authorList>
    </citation>
    <scope>NUCLEOTIDE SEQUENCE [LARGE SCALE GENOMIC DNA]</scope>
    <source>
        <strain evidence="3">DSM 18016</strain>
    </source>
</reference>
<evidence type="ECO:0000313" key="3">
    <source>
        <dbReference type="Proteomes" id="UP000184498"/>
    </source>
</evidence>
<dbReference type="PANTHER" id="PTHR13696">
    <property type="entry name" value="P-LOOP CONTAINING NUCLEOSIDE TRIPHOSPHATE HYDROLASE"/>
    <property type="match status" value="1"/>
</dbReference>
<dbReference type="CDD" id="cd02042">
    <property type="entry name" value="ParAB_family"/>
    <property type="match status" value="1"/>
</dbReference>
<protein>
    <submittedName>
        <fullName evidence="2">AAA domain-containing protein</fullName>
    </submittedName>
</protein>
<dbReference type="Pfam" id="PF13614">
    <property type="entry name" value="AAA_31"/>
    <property type="match status" value="1"/>
</dbReference>
<evidence type="ECO:0000259" key="1">
    <source>
        <dbReference type="Pfam" id="PF13614"/>
    </source>
</evidence>
<dbReference type="AlphaFoldDB" id="A0A1M6U3B2"/>
<gene>
    <name evidence="2" type="ORF">SAMN05444371_3103</name>
</gene>
<accession>A0A1M6U3B2</accession>
<dbReference type="InterPro" id="IPR027417">
    <property type="entry name" value="P-loop_NTPase"/>
</dbReference>
<dbReference type="PANTHER" id="PTHR13696:SF99">
    <property type="entry name" value="COBYRINIC ACID AC-DIAMIDE SYNTHASE"/>
    <property type="match status" value="1"/>
</dbReference>
<dbReference type="Gene3D" id="3.40.50.300">
    <property type="entry name" value="P-loop containing nucleotide triphosphate hydrolases"/>
    <property type="match status" value="1"/>
</dbReference>
<dbReference type="STRING" id="216903.SAMN05444371_3103"/>
<organism evidence="2 3">
    <name type="scientific">Epilithonimonas mollis</name>
    <dbReference type="NCBI Taxonomy" id="216903"/>
    <lineage>
        <taxon>Bacteria</taxon>
        <taxon>Pseudomonadati</taxon>
        <taxon>Bacteroidota</taxon>
        <taxon>Flavobacteriia</taxon>
        <taxon>Flavobacteriales</taxon>
        <taxon>Weeksellaceae</taxon>
        <taxon>Chryseobacterium group</taxon>
        <taxon>Epilithonimonas</taxon>
    </lineage>
</organism>
<evidence type="ECO:0000313" key="2">
    <source>
        <dbReference type="EMBL" id="SHK63772.1"/>
    </source>
</evidence>
<feature type="domain" description="AAA" evidence="1">
    <location>
        <begin position="5"/>
        <end position="206"/>
    </location>
</feature>
<dbReference type="InterPro" id="IPR025669">
    <property type="entry name" value="AAA_dom"/>
</dbReference>
<dbReference type="OrthoDB" id="9815116at2"/>
<dbReference type="Proteomes" id="UP000184498">
    <property type="component" value="Unassembled WGS sequence"/>
</dbReference>